<evidence type="ECO:0000256" key="7">
    <source>
        <dbReference type="SAM" id="Phobius"/>
    </source>
</evidence>
<evidence type="ECO:0000259" key="8">
    <source>
        <dbReference type="PROSITE" id="PS50109"/>
    </source>
</evidence>
<dbReference type="PANTHER" id="PTHR43711:SF26">
    <property type="entry name" value="SENSOR HISTIDINE KINASE RCSC"/>
    <property type="match status" value="1"/>
</dbReference>
<dbReference type="CDD" id="cd00082">
    <property type="entry name" value="HisKA"/>
    <property type="match status" value="1"/>
</dbReference>
<dbReference type="InterPro" id="IPR050736">
    <property type="entry name" value="Sensor_HK_Regulatory"/>
</dbReference>
<dbReference type="Proteomes" id="UP000254123">
    <property type="component" value="Unassembled WGS sequence"/>
</dbReference>
<name>A0A379LKC3_9GAMM</name>
<sequence length="632" mass="71010">MSDPKDSDQKPPVNSNNWYAKLHPIGREVPPIVPDTKPKKILNLSLFFRIWIAVGVIVIISGIVVFNQLFNYVRPITQQVIEDTLVDTSKLLAASLQSAVESGEIYDKHYQAMLDKAFLAPETAASNEAAPNNTAQQSKQKPSKQQSEQPSNTQHPKDNDWLDSSLSTDSWYHEKTHSSFRVYITDKHGMVIYDSLPKDSSSTKEFVEKNAEGEDYSSWNDVNLTLQGKYGARTTRTDPEDSTSSIMYVAQPIYSSADNQQIIGVVSIGKPTATILPYLNATRQRMLTASLIISILTLFMAGLIAWWLRQSTLLVTKYTQSLAQDTKKPYFYLGKELNELSDTIESMKHRLENRAYVTDYVHTLTHELKSPLTAIRASGELLEETDLDSEDRLMLSQTITEQSIKLQSLIDRLLLLAKIEQPTFKLTMQPINPDALIKTLISGSEMQRQNQHVQIDYQCQIADPETKFILADEFWITQALQNVLDNALYFAKSKVIVHLGLQSFNKINYIQLSIINNGDLIPEYALEKVFDRYFSLSHQYHRQPSGNINAEGNTIQPANNPQPQTQAKKGTGLGLTLVKQVIERHGGMVTIHNLQSFPTESSEIASDEIASGKIESTAVELTLYLPVTSVNP</sequence>
<comment type="catalytic activity">
    <reaction evidence="1">
        <text>ATP + protein L-histidine = ADP + protein N-phospho-L-histidine.</text>
        <dbReference type="EC" id="2.7.13.3"/>
    </reaction>
</comment>
<feature type="domain" description="Histidine kinase" evidence="8">
    <location>
        <begin position="363"/>
        <end position="593"/>
    </location>
</feature>
<dbReference type="PROSITE" id="PS50109">
    <property type="entry name" value="HIS_KIN"/>
    <property type="match status" value="1"/>
</dbReference>
<feature type="compositionally biased region" description="Low complexity" evidence="6">
    <location>
        <begin position="136"/>
        <end position="151"/>
    </location>
</feature>
<dbReference type="EMBL" id="UGVC01000001">
    <property type="protein sequence ID" value="SUD91046.1"/>
    <property type="molecule type" value="Genomic_DNA"/>
</dbReference>
<dbReference type="InterPro" id="IPR003661">
    <property type="entry name" value="HisK_dim/P_dom"/>
</dbReference>
<dbReference type="Pfam" id="PF02518">
    <property type="entry name" value="HATPase_c"/>
    <property type="match status" value="1"/>
</dbReference>
<dbReference type="EC" id="2.7.13.3" evidence="2"/>
<dbReference type="GO" id="GO:0000155">
    <property type="term" value="F:phosphorelay sensor kinase activity"/>
    <property type="evidence" value="ECO:0007669"/>
    <property type="project" value="InterPro"/>
</dbReference>
<evidence type="ECO:0000256" key="2">
    <source>
        <dbReference type="ARBA" id="ARBA00012438"/>
    </source>
</evidence>
<dbReference type="Gene3D" id="3.30.565.10">
    <property type="entry name" value="Histidine kinase-like ATPase, C-terminal domain"/>
    <property type="match status" value="1"/>
</dbReference>
<keyword evidence="4" id="KW-0418">Kinase</keyword>
<dbReference type="AlphaFoldDB" id="A0A379LKC3"/>
<dbReference type="InterPro" id="IPR036890">
    <property type="entry name" value="HATPase_C_sf"/>
</dbReference>
<dbReference type="InterPro" id="IPR005467">
    <property type="entry name" value="His_kinase_dom"/>
</dbReference>
<dbReference type="Gene3D" id="1.10.287.130">
    <property type="match status" value="1"/>
</dbReference>
<dbReference type="SMART" id="SM00388">
    <property type="entry name" value="HisKA"/>
    <property type="match status" value="1"/>
</dbReference>
<dbReference type="InterPro" id="IPR029151">
    <property type="entry name" value="Sensor-like_sf"/>
</dbReference>
<evidence type="ECO:0000256" key="5">
    <source>
        <dbReference type="ARBA" id="ARBA00023012"/>
    </source>
</evidence>
<evidence type="ECO:0000313" key="10">
    <source>
        <dbReference type="Proteomes" id="UP000254123"/>
    </source>
</evidence>
<keyword evidence="7" id="KW-0472">Membrane</keyword>
<keyword evidence="7" id="KW-0812">Transmembrane</keyword>
<dbReference type="PANTHER" id="PTHR43711">
    <property type="entry name" value="TWO-COMPONENT HISTIDINE KINASE"/>
    <property type="match status" value="1"/>
</dbReference>
<proteinExistence type="predicted"/>
<evidence type="ECO:0000313" key="9">
    <source>
        <dbReference type="EMBL" id="SUD91046.1"/>
    </source>
</evidence>
<dbReference type="SMART" id="SM00387">
    <property type="entry name" value="HATPase_c"/>
    <property type="match status" value="1"/>
</dbReference>
<keyword evidence="7" id="KW-1133">Transmembrane helix</keyword>
<evidence type="ECO:0000256" key="4">
    <source>
        <dbReference type="ARBA" id="ARBA00022777"/>
    </source>
</evidence>
<dbReference type="STRING" id="1123034.GCA_000685805_00942"/>
<evidence type="ECO:0000256" key="3">
    <source>
        <dbReference type="ARBA" id="ARBA00022679"/>
    </source>
</evidence>
<dbReference type="RefSeq" id="WP_028858537.1">
    <property type="nucleotide sequence ID" value="NZ_CAJHAQ010000001.1"/>
</dbReference>
<feature type="transmembrane region" description="Helical" evidence="7">
    <location>
        <begin position="286"/>
        <end position="308"/>
    </location>
</feature>
<evidence type="ECO:0000256" key="6">
    <source>
        <dbReference type="SAM" id="MobiDB-lite"/>
    </source>
</evidence>
<dbReference type="Pfam" id="PF00512">
    <property type="entry name" value="HisKA"/>
    <property type="match status" value="1"/>
</dbReference>
<dbReference type="SUPFAM" id="SSF103190">
    <property type="entry name" value="Sensory domain-like"/>
    <property type="match status" value="1"/>
</dbReference>
<keyword evidence="3 9" id="KW-0808">Transferase</keyword>
<feature type="transmembrane region" description="Helical" evidence="7">
    <location>
        <begin position="46"/>
        <end position="66"/>
    </location>
</feature>
<protein>
    <recommendedName>
        <fullName evidence="2">histidine kinase</fullName>
        <ecNumber evidence="2">2.7.13.3</ecNumber>
    </recommendedName>
</protein>
<accession>A0A379LKC3</accession>
<feature type="region of interest" description="Disordered" evidence="6">
    <location>
        <begin position="126"/>
        <end position="162"/>
    </location>
</feature>
<reference evidence="9 10" key="1">
    <citation type="submission" date="2018-06" db="EMBL/GenBank/DDBJ databases">
        <authorList>
            <consortium name="Pathogen Informatics"/>
            <person name="Doyle S."/>
        </authorList>
    </citation>
    <scope>NUCLEOTIDE SEQUENCE [LARGE SCALE GENOMIC DNA]</scope>
    <source>
        <strain evidence="9 10">NCTC10526</strain>
    </source>
</reference>
<keyword evidence="5" id="KW-0902">Two-component regulatory system</keyword>
<dbReference type="InterPro" id="IPR003594">
    <property type="entry name" value="HATPase_dom"/>
</dbReference>
<dbReference type="NCBIfam" id="NF008312">
    <property type="entry name" value="PRK11100.1"/>
    <property type="match status" value="1"/>
</dbReference>
<feature type="compositionally biased region" description="Polar residues" evidence="6">
    <location>
        <begin position="126"/>
        <end position="135"/>
    </location>
</feature>
<gene>
    <name evidence="9" type="primary">creC</name>
    <name evidence="9" type="ORF">NCTC10526_01393</name>
</gene>
<keyword evidence="10" id="KW-1185">Reference proteome</keyword>
<dbReference type="SUPFAM" id="SSF55874">
    <property type="entry name" value="ATPase domain of HSP90 chaperone/DNA topoisomerase II/histidine kinase"/>
    <property type="match status" value="1"/>
</dbReference>
<dbReference type="SUPFAM" id="SSF47384">
    <property type="entry name" value="Homodimeric domain of signal transducing histidine kinase"/>
    <property type="match status" value="1"/>
</dbReference>
<evidence type="ECO:0000256" key="1">
    <source>
        <dbReference type="ARBA" id="ARBA00000085"/>
    </source>
</evidence>
<organism evidence="9 10">
    <name type="scientific">Psychrobacter phenylpyruvicus</name>
    <dbReference type="NCBI Taxonomy" id="29432"/>
    <lineage>
        <taxon>Bacteria</taxon>
        <taxon>Pseudomonadati</taxon>
        <taxon>Pseudomonadota</taxon>
        <taxon>Gammaproteobacteria</taxon>
        <taxon>Moraxellales</taxon>
        <taxon>Moraxellaceae</taxon>
        <taxon>Psychrobacter</taxon>
    </lineage>
</organism>
<dbReference type="InterPro" id="IPR036097">
    <property type="entry name" value="HisK_dim/P_sf"/>
</dbReference>